<dbReference type="CDD" id="cd00090">
    <property type="entry name" value="HTH_ARSR"/>
    <property type="match status" value="1"/>
</dbReference>
<dbReference type="InterPro" id="IPR011991">
    <property type="entry name" value="ArsR-like_HTH"/>
</dbReference>
<feature type="domain" description="HTH arsR-type" evidence="5">
    <location>
        <begin position="31"/>
        <end position="124"/>
    </location>
</feature>
<dbReference type="RefSeq" id="WP_274323167.1">
    <property type="nucleotide sequence ID" value="NZ_CP118158.1"/>
</dbReference>
<dbReference type="Gene3D" id="1.10.10.10">
    <property type="entry name" value="Winged helix-like DNA-binding domain superfamily/Winged helix DNA-binding domain"/>
    <property type="match status" value="1"/>
</dbReference>
<keyword evidence="4" id="KW-0812">Transmembrane</keyword>
<proteinExistence type="predicted"/>
<evidence type="ECO:0000313" key="6">
    <source>
        <dbReference type="EMBL" id="MFC7142093.1"/>
    </source>
</evidence>
<dbReference type="InterPro" id="IPR036388">
    <property type="entry name" value="WH-like_DNA-bd_sf"/>
</dbReference>
<feature type="transmembrane region" description="Helical" evidence="4">
    <location>
        <begin position="122"/>
        <end position="140"/>
    </location>
</feature>
<dbReference type="AlphaFoldDB" id="A0ABD5Y8C8"/>
<dbReference type="PANTHER" id="PTHR33154">
    <property type="entry name" value="TRANSCRIPTIONAL REGULATOR, ARSR FAMILY"/>
    <property type="match status" value="1"/>
</dbReference>
<dbReference type="GeneID" id="78822427"/>
<reference evidence="6 7" key="1">
    <citation type="journal article" date="2019" name="Int. J. Syst. Evol. Microbiol.">
        <title>The Global Catalogue of Microorganisms (GCM) 10K type strain sequencing project: providing services to taxonomists for standard genome sequencing and annotation.</title>
        <authorList>
            <consortium name="The Broad Institute Genomics Platform"/>
            <consortium name="The Broad Institute Genome Sequencing Center for Infectious Disease"/>
            <person name="Wu L."/>
            <person name="Ma J."/>
        </authorList>
    </citation>
    <scope>NUCLEOTIDE SEQUENCE [LARGE SCALE GENOMIC DNA]</scope>
    <source>
        <strain evidence="6 7">XZYJT29</strain>
    </source>
</reference>
<evidence type="ECO:0000256" key="3">
    <source>
        <dbReference type="ARBA" id="ARBA00023163"/>
    </source>
</evidence>
<evidence type="ECO:0000259" key="5">
    <source>
        <dbReference type="SMART" id="SM00418"/>
    </source>
</evidence>
<keyword evidence="4" id="KW-0472">Membrane</keyword>
<dbReference type="SMART" id="SM00418">
    <property type="entry name" value="HTH_ARSR"/>
    <property type="match status" value="1"/>
</dbReference>
<accession>A0ABD5Y8C8</accession>
<dbReference type="SUPFAM" id="SSF46785">
    <property type="entry name" value="Winged helix' DNA-binding domain"/>
    <property type="match status" value="1"/>
</dbReference>
<dbReference type="InterPro" id="IPR036390">
    <property type="entry name" value="WH_DNA-bd_sf"/>
</dbReference>
<evidence type="ECO:0000313" key="7">
    <source>
        <dbReference type="Proteomes" id="UP001596432"/>
    </source>
</evidence>
<dbReference type="Proteomes" id="UP001596432">
    <property type="component" value="Unassembled WGS sequence"/>
</dbReference>
<protein>
    <submittedName>
        <fullName evidence="6">ArsR/SmtB family transcription factor</fullName>
    </submittedName>
</protein>
<keyword evidence="7" id="KW-1185">Reference proteome</keyword>
<dbReference type="Pfam" id="PF12840">
    <property type="entry name" value="HTH_20"/>
    <property type="match status" value="1"/>
</dbReference>
<keyword evidence="4" id="KW-1133">Transmembrane helix</keyword>
<dbReference type="InterPro" id="IPR001845">
    <property type="entry name" value="HTH_ArsR_DNA-bd_dom"/>
</dbReference>
<dbReference type="EMBL" id="JBHTAS010000001">
    <property type="protein sequence ID" value="MFC7142093.1"/>
    <property type="molecule type" value="Genomic_DNA"/>
</dbReference>
<dbReference type="InterPro" id="IPR051081">
    <property type="entry name" value="HTH_MetalResp_TranReg"/>
</dbReference>
<comment type="caution">
    <text evidence="6">The sequence shown here is derived from an EMBL/GenBank/DDBJ whole genome shotgun (WGS) entry which is preliminary data.</text>
</comment>
<name>A0ABD5Y8C8_9EURY</name>
<sequence length="211" mass="22350">MSKISRITHGPTEDRDATPRFVELGSEEEDRVFDALSSETARRIYRELHEEPRTPSALAAATEKSVQTVSYHLTKLESATLIEPVGTSYSEKGKEMTVWAPAQGAVVIAEETDRARRSLEQYLGATAGLVAASAVVHYASDWFVAATPTGSPLLEPAGTGGARTALDGVAQLVAAAVATVDPGLVLLVFGLAVLAADYVRTDAVRGRLSDP</sequence>
<evidence type="ECO:0000256" key="2">
    <source>
        <dbReference type="ARBA" id="ARBA00023125"/>
    </source>
</evidence>
<keyword evidence="2" id="KW-0238">DNA-binding</keyword>
<keyword evidence="3" id="KW-0804">Transcription</keyword>
<evidence type="ECO:0000256" key="1">
    <source>
        <dbReference type="ARBA" id="ARBA00023015"/>
    </source>
</evidence>
<feature type="transmembrane region" description="Helical" evidence="4">
    <location>
        <begin position="172"/>
        <end position="199"/>
    </location>
</feature>
<keyword evidence="1" id="KW-0805">Transcription regulation</keyword>
<dbReference type="GO" id="GO:0003677">
    <property type="term" value="F:DNA binding"/>
    <property type="evidence" value="ECO:0007669"/>
    <property type="project" value="UniProtKB-KW"/>
</dbReference>
<evidence type="ECO:0000256" key="4">
    <source>
        <dbReference type="SAM" id="Phobius"/>
    </source>
</evidence>
<organism evidence="6 7">
    <name type="scientific">Halosimplex aquaticum</name>
    <dbReference type="NCBI Taxonomy" id="3026162"/>
    <lineage>
        <taxon>Archaea</taxon>
        <taxon>Methanobacteriati</taxon>
        <taxon>Methanobacteriota</taxon>
        <taxon>Stenosarchaea group</taxon>
        <taxon>Halobacteria</taxon>
        <taxon>Halobacteriales</taxon>
        <taxon>Haloarculaceae</taxon>
        <taxon>Halosimplex</taxon>
    </lineage>
</organism>
<dbReference type="PANTHER" id="PTHR33154:SF33">
    <property type="entry name" value="TRANSCRIPTIONAL REPRESSOR SDPR"/>
    <property type="match status" value="1"/>
</dbReference>
<gene>
    <name evidence="6" type="ORF">ACFQMA_19935</name>
</gene>